<comment type="caution">
    <text evidence="1">The sequence shown here is derived from an EMBL/GenBank/DDBJ whole genome shotgun (WGS) entry which is preliminary data.</text>
</comment>
<sequence>MFNSSIKGRIISNHVDKEKRLKDETADTTDINYLSARGSWSKQYQDLPDDSLTRVWQKLTPAAVVEMLINAASRPHPLSTGKSTSYLASEMLREMRHSSWVIKGTAHAGGQNNSTSADPELHITVKLGTKRARHLTCREQPRLHIIKISEED</sequence>
<reference evidence="1 2" key="1">
    <citation type="submission" date="2022-11" db="EMBL/GenBank/DDBJ databases">
        <title>Minimal conservation of predation-associated metabolite biosynthetic gene clusters underscores biosynthetic potential of Myxococcota including descriptions for ten novel species: Archangium lansinium sp. nov., Myxococcus landrumus sp. nov., Nannocystis bai.</title>
        <authorList>
            <person name="Ahearne A."/>
            <person name="Stevens C."/>
            <person name="Dowd S."/>
        </authorList>
    </citation>
    <scope>NUCLEOTIDE SEQUENCE [LARGE SCALE GENOMIC DNA]</scope>
    <source>
        <strain evidence="1 2">NCWAL01</strain>
    </source>
</reference>
<name>A0ABT5DCC0_9BACT</name>
<dbReference type="EMBL" id="JAQNDM010000002">
    <property type="protein sequence ID" value="MDC0711171.1"/>
    <property type="molecule type" value="Genomic_DNA"/>
</dbReference>
<dbReference type="RefSeq" id="WP_272141131.1">
    <property type="nucleotide sequence ID" value="NZ_JAQNDM010000002.1"/>
</dbReference>
<gene>
    <name evidence="1" type="ORF">POL68_22065</name>
</gene>
<evidence type="ECO:0000313" key="2">
    <source>
        <dbReference type="Proteomes" id="UP001221838"/>
    </source>
</evidence>
<keyword evidence="2" id="KW-1185">Reference proteome</keyword>
<evidence type="ECO:0000313" key="1">
    <source>
        <dbReference type="EMBL" id="MDC0711171.1"/>
    </source>
</evidence>
<protein>
    <submittedName>
        <fullName evidence="1">Uncharacterized protein</fullName>
    </submittedName>
</protein>
<accession>A0ABT5DCC0</accession>
<proteinExistence type="predicted"/>
<organism evidence="1 2">
    <name type="scientific">Stigmatella ashevillensis</name>
    <dbReference type="NCBI Taxonomy" id="2995309"/>
    <lineage>
        <taxon>Bacteria</taxon>
        <taxon>Pseudomonadati</taxon>
        <taxon>Myxococcota</taxon>
        <taxon>Myxococcia</taxon>
        <taxon>Myxococcales</taxon>
        <taxon>Cystobacterineae</taxon>
        <taxon>Archangiaceae</taxon>
        <taxon>Stigmatella</taxon>
    </lineage>
</organism>
<dbReference type="Proteomes" id="UP001221838">
    <property type="component" value="Unassembled WGS sequence"/>
</dbReference>